<keyword evidence="7 9" id="KW-0067">ATP-binding</keyword>
<dbReference type="SUPFAM" id="SSF54211">
    <property type="entry name" value="Ribosomal protein S5 domain 2-like"/>
    <property type="match status" value="1"/>
</dbReference>
<evidence type="ECO:0000256" key="6">
    <source>
        <dbReference type="ARBA" id="ARBA00022777"/>
    </source>
</evidence>
<reference evidence="12 13" key="1">
    <citation type="submission" date="2016-10" db="EMBL/GenBank/DDBJ databases">
        <authorList>
            <person name="de Groot N.N."/>
        </authorList>
    </citation>
    <scope>NUCLEOTIDE SEQUENCE [LARGE SCALE GENOMIC DNA]</scope>
    <source>
        <strain evidence="12 13">DSM 22024</strain>
    </source>
</reference>
<evidence type="ECO:0000259" key="10">
    <source>
        <dbReference type="Pfam" id="PF00288"/>
    </source>
</evidence>
<evidence type="ECO:0000256" key="1">
    <source>
        <dbReference type="ARBA" id="ARBA00009684"/>
    </source>
</evidence>
<evidence type="ECO:0000256" key="3">
    <source>
        <dbReference type="ARBA" id="ARBA00017473"/>
    </source>
</evidence>
<feature type="domain" description="GHMP kinase N-terminal" evidence="10">
    <location>
        <begin position="70"/>
        <end position="148"/>
    </location>
</feature>
<gene>
    <name evidence="9" type="primary">ispE</name>
    <name evidence="12" type="ORF">SAMN04489717_0102</name>
</gene>
<dbReference type="Pfam" id="PF08544">
    <property type="entry name" value="GHMP_kinases_C"/>
    <property type="match status" value="1"/>
</dbReference>
<dbReference type="NCBIfam" id="TIGR00154">
    <property type="entry name" value="ispE"/>
    <property type="match status" value="1"/>
</dbReference>
<evidence type="ECO:0000256" key="2">
    <source>
        <dbReference type="ARBA" id="ARBA00012052"/>
    </source>
</evidence>
<dbReference type="HAMAP" id="MF_00061">
    <property type="entry name" value="IspE"/>
    <property type="match status" value="1"/>
</dbReference>
<dbReference type="PANTHER" id="PTHR43527:SF2">
    <property type="entry name" value="4-DIPHOSPHOCYTIDYL-2-C-METHYL-D-ERYTHRITOL KINASE, CHLOROPLASTIC"/>
    <property type="match status" value="1"/>
</dbReference>
<dbReference type="Gene3D" id="3.30.230.10">
    <property type="match status" value="1"/>
</dbReference>
<evidence type="ECO:0000256" key="8">
    <source>
        <dbReference type="ARBA" id="ARBA00032554"/>
    </source>
</evidence>
<keyword evidence="13" id="KW-1185">Reference proteome</keyword>
<comment type="function">
    <text evidence="9">Catalyzes the phosphorylation of the position 2 hydroxy group of 4-diphosphocytidyl-2C-methyl-D-erythritol.</text>
</comment>
<dbReference type="InterPro" id="IPR006204">
    <property type="entry name" value="GHMP_kinase_N_dom"/>
</dbReference>
<dbReference type="GO" id="GO:0050515">
    <property type="term" value="F:4-(cytidine 5'-diphospho)-2-C-methyl-D-erythritol kinase activity"/>
    <property type="evidence" value="ECO:0007669"/>
    <property type="project" value="UniProtKB-UniRule"/>
</dbReference>
<evidence type="ECO:0000259" key="11">
    <source>
        <dbReference type="Pfam" id="PF08544"/>
    </source>
</evidence>
<dbReference type="NCBIfam" id="NF002870">
    <property type="entry name" value="PRK03188.1"/>
    <property type="match status" value="1"/>
</dbReference>
<comment type="catalytic activity">
    <reaction evidence="9">
        <text>4-CDP-2-C-methyl-D-erythritol + ATP = 4-CDP-2-C-methyl-D-erythritol 2-phosphate + ADP + H(+)</text>
        <dbReference type="Rhea" id="RHEA:18437"/>
        <dbReference type="ChEBI" id="CHEBI:15378"/>
        <dbReference type="ChEBI" id="CHEBI:30616"/>
        <dbReference type="ChEBI" id="CHEBI:57823"/>
        <dbReference type="ChEBI" id="CHEBI:57919"/>
        <dbReference type="ChEBI" id="CHEBI:456216"/>
        <dbReference type="EC" id="2.7.1.148"/>
    </reaction>
</comment>
<feature type="binding site" evidence="9">
    <location>
        <begin position="98"/>
        <end position="108"/>
    </location>
    <ligand>
        <name>ATP</name>
        <dbReference type="ChEBI" id="CHEBI:30616"/>
    </ligand>
</feature>
<dbReference type="EMBL" id="LT629732">
    <property type="protein sequence ID" value="SDR69317.1"/>
    <property type="molecule type" value="Genomic_DNA"/>
</dbReference>
<dbReference type="STRING" id="117157.SAMN04489717_0102"/>
<organism evidence="12 13">
    <name type="scientific">Actinopolymorpha singaporensis</name>
    <dbReference type="NCBI Taxonomy" id="117157"/>
    <lineage>
        <taxon>Bacteria</taxon>
        <taxon>Bacillati</taxon>
        <taxon>Actinomycetota</taxon>
        <taxon>Actinomycetes</taxon>
        <taxon>Propionibacteriales</taxon>
        <taxon>Actinopolymorphaceae</taxon>
        <taxon>Actinopolymorpha</taxon>
    </lineage>
</organism>
<evidence type="ECO:0000256" key="5">
    <source>
        <dbReference type="ARBA" id="ARBA00022741"/>
    </source>
</evidence>
<dbReference type="EC" id="2.7.1.148" evidence="2 9"/>
<dbReference type="SUPFAM" id="SSF55060">
    <property type="entry name" value="GHMP Kinase, C-terminal domain"/>
    <property type="match status" value="1"/>
</dbReference>
<accession>A0A1H1L4K1</accession>
<dbReference type="AlphaFoldDB" id="A0A1H1L4K1"/>
<dbReference type="InterPro" id="IPR004424">
    <property type="entry name" value="IspE"/>
</dbReference>
<proteinExistence type="inferred from homology"/>
<dbReference type="GO" id="GO:0005524">
    <property type="term" value="F:ATP binding"/>
    <property type="evidence" value="ECO:0007669"/>
    <property type="project" value="UniProtKB-UniRule"/>
</dbReference>
<dbReference type="InterPro" id="IPR036554">
    <property type="entry name" value="GHMP_kinase_C_sf"/>
</dbReference>
<dbReference type="PANTHER" id="PTHR43527">
    <property type="entry name" value="4-DIPHOSPHOCYTIDYL-2-C-METHYL-D-ERYTHRITOL KINASE, CHLOROPLASTIC"/>
    <property type="match status" value="1"/>
</dbReference>
<keyword evidence="4 9" id="KW-0808">Transferase</keyword>
<dbReference type="InterPro" id="IPR020568">
    <property type="entry name" value="Ribosomal_Su5_D2-typ_SF"/>
</dbReference>
<keyword evidence="6 9" id="KW-0418">Kinase</keyword>
<evidence type="ECO:0000256" key="7">
    <source>
        <dbReference type="ARBA" id="ARBA00022840"/>
    </source>
</evidence>
<feature type="active site" evidence="9">
    <location>
        <position position="11"/>
    </location>
</feature>
<dbReference type="InterPro" id="IPR013750">
    <property type="entry name" value="GHMP_kinase_C_dom"/>
</dbReference>
<dbReference type="Gene3D" id="3.30.70.890">
    <property type="entry name" value="GHMP kinase, C-terminal domain"/>
    <property type="match status" value="1"/>
</dbReference>
<dbReference type="InterPro" id="IPR014721">
    <property type="entry name" value="Ribsml_uS5_D2-typ_fold_subgr"/>
</dbReference>
<dbReference type="OrthoDB" id="3173073at2"/>
<feature type="active site" evidence="9">
    <location>
        <position position="140"/>
    </location>
</feature>
<evidence type="ECO:0000313" key="13">
    <source>
        <dbReference type="Proteomes" id="UP000198983"/>
    </source>
</evidence>
<keyword evidence="9" id="KW-0414">Isoprene biosynthesis</keyword>
<dbReference type="UniPathway" id="UPA00056">
    <property type="reaction ID" value="UER00094"/>
</dbReference>
<dbReference type="GO" id="GO:0016114">
    <property type="term" value="P:terpenoid biosynthetic process"/>
    <property type="evidence" value="ECO:0007669"/>
    <property type="project" value="UniProtKB-UniRule"/>
</dbReference>
<evidence type="ECO:0000313" key="12">
    <source>
        <dbReference type="EMBL" id="SDR69317.1"/>
    </source>
</evidence>
<dbReference type="RefSeq" id="WP_092649521.1">
    <property type="nucleotide sequence ID" value="NZ_LT629732.1"/>
</dbReference>
<evidence type="ECO:0000256" key="9">
    <source>
        <dbReference type="HAMAP-Rule" id="MF_00061"/>
    </source>
</evidence>
<sequence>MSAVVVRTPAKVNLALMVGPLRTDGFHELASVYQAVGLYDEVAATLAPPGEFTVRVSGREAGKVPLDNGNLAIRAARLLADHAGVDAGVAIDITKGIPVAGGMAGGSSDAAAALVACDALWGTKTDRNTLLGLAARLGSDVPFCLLGGTAIGAGHGEIVTPALARGTYEWVFALDGEGMSTPAVYARLDRIRDDLAVLPPRIPEPMMAALASGSATELGATLVNDLQPAALRIRPRLGQVLDAGRDYGAIGAVVSGSGPTCAFLARDHVHAVDLAARLAGTGLCASVRRATGPVPGARVVES</sequence>
<protein>
    <recommendedName>
        <fullName evidence="3 9">4-diphosphocytidyl-2-C-methyl-D-erythritol kinase</fullName>
        <shortName evidence="9">CMK</shortName>
        <ecNumber evidence="2 9">2.7.1.148</ecNumber>
    </recommendedName>
    <alternativeName>
        <fullName evidence="8 9">4-(cytidine-5'-diphospho)-2-C-methyl-D-erythritol kinase</fullName>
    </alternativeName>
</protein>
<keyword evidence="5 9" id="KW-0547">Nucleotide-binding</keyword>
<dbReference type="Proteomes" id="UP000198983">
    <property type="component" value="Chromosome I"/>
</dbReference>
<comment type="similarity">
    <text evidence="1 9">Belongs to the GHMP kinase family. IspE subfamily.</text>
</comment>
<evidence type="ECO:0000256" key="4">
    <source>
        <dbReference type="ARBA" id="ARBA00022679"/>
    </source>
</evidence>
<dbReference type="GO" id="GO:0019288">
    <property type="term" value="P:isopentenyl diphosphate biosynthetic process, methylerythritol 4-phosphate pathway"/>
    <property type="evidence" value="ECO:0007669"/>
    <property type="project" value="UniProtKB-UniRule"/>
</dbReference>
<feature type="domain" description="GHMP kinase C-terminal" evidence="11">
    <location>
        <begin position="206"/>
        <end position="278"/>
    </location>
</feature>
<dbReference type="PIRSF" id="PIRSF010376">
    <property type="entry name" value="IspE"/>
    <property type="match status" value="1"/>
</dbReference>
<name>A0A1H1L4K1_9ACTN</name>
<dbReference type="Pfam" id="PF00288">
    <property type="entry name" value="GHMP_kinases_N"/>
    <property type="match status" value="1"/>
</dbReference>
<comment type="pathway">
    <text evidence="9">Isoprenoid biosynthesis; isopentenyl diphosphate biosynthesis via DXP pathway; isopentenyl diphosphate from 1-deoxy-D-xylulose 5-phosphate: step 3/6.</text>
</comment>